<reference evidence="2 3" key="1">
    <citation type="journal article" date="2016" name="Nat. Commun.">
        <title>Thousands of microbial genomes shed light on interconnected biogeochemical processes in an aquifer system.</title>
        <authorList>
            <person name="Anantharaman K."/>
            <person name="Brown C.T."/>
            <person name="Hug L.A."/>
            <person name="Sharon I."/>
            <person name="Castelle C.J."/>
            <person name="Probst A.J."/>
            <person name="Thomas B.C."/>
            <person name="Singh A."/>
            <person name="Wilkins M.J."/>
            <person name="Karaoz U."/>
            <person name="Brodie E.L."/>
            <person name="Williams K.H."/>
            <person name="Hubbard S.S."/>
            <person name="Banfield J.F."/>
        </authorList>
    </citation>
    <scope>NUCLEOTIDE SEQUENCE [LARGE SCALE GENOMIC DNA]</scope>
</reference>
<keyword evidence="1" id="KW-0812">Transmembrane</keyword>
<organism evidence="2 3">
    <name type="scientific">Candidatus Roizmanbacteria bacterium RIFCSPLOWO2_01_FULL_37_12</name>
    <dbReference type="NCBI Taxonomy" id="1802056"/>
    <lineage>
        <taxon>Bacteria</taxon>
        <taxon>Candidatus Roizmaniibacteriota</taxon>
    </lineage>
</organism>
<dbReference type="AlphaFoldDB" id="A0A1F7IB64"/>
<sequence length="169" mass="18177">MKSFTLVEILVVTGIILLFTGMLLAGYNNFNQFKILEREASKLVDVLHLAKGKAQAGENYFDQTTGTYFDCSGSDEFGGYQMELNVTDYNFKQCCRDVATKNITACSSSIQSYSLPVNISITAGTGIINFYPLSGGASQTVLTIDNSVIGKSIDISISATGVIAPEDPI</sequence>
<name>A0A1F7IB64_9BACT</name>
<protein>
    <recommendedName>
        <fullName evidence="4">General secretion pathway GspH domain-containing protein</fullName>
    </recommendedName>
</protein>
<comment type="caution">
    <text evidence="2">The sequence shown here is derived from an EMBL/GenBank/DDBJ whole genome shotgun (WGS) entry which is preliminary data.</text>
</comment>
<proteinExistence type="predicted"/>
<dbReference type="STRING" id="1802056.A2954_00215"/>
<evidence type="ECO:0000313" key="3">
    <source>
        <dbReference type="Proteomes" id="UP000177698"/>
    </source>
</evidence>
<keyword evidence="1" id="KW-0472">Membrane</keyword>
<gene>
    <name evidence="2" type="ORF">A2954_00215</name>
</gene>
<evidence type="ECO:0000313" key="2">
    <source>
        <dbReference type="EMBL" id="OGK40588.1"/>
    </source>
</evidence>
<dbReference type="Proteomes" id="UP000177698">
    <property type="component" value="Unassembled WGS sequence"/>
</dbReference>
<evidence type="ECO:0008006" key="4">
    <source>
        <dbReference type="Google" id="ProtNLM"/>
    </source>
</evidence>
<feature type="transmembrane region" description="Helical" evidence="1">
    <location>
        <begin position="6"/>
        <end position="27"/>
    </location>
</feature>
<evidence type="ECO:0000256" key="1">
    <source>
        <dbReference type="SAM" id="Phobius"/>
    </source>
</evidence>
<accession>A0A1F7IB64</accession>
<dbReference type="EMBL" id="MGAG01000023">
    <property type="protein sequence ID" value="OGK40588.1"/>
    <property type="molecule type" value="Genomic_DNA"/>
</dbReference>
<keyword evidence="1" id="KW-1133">Transmembrane helix</keyword>